<dbReference type="AlphaFoldDB" id="A0A419WIH2"/>
<comment type="caution">
    <text evidence="5">The sequence shown here is derived from an EMBL/GenBank/DDBJ whole genome shotgun (WGS) entry which is preliminary data.</text>
</comment>
<evidence type="ECO:0000259" key="4">
    <source>
        <dbReference type="Pfam" id="PF22725"/>
    </source>
</evidence>
<evidence type="ECO:0000259" key="3">
    <source>
        <dbReference type="Pfam" id="PF01408"/>
    </source>
</evidence>
<dbReference type="InterPro" id="IPR050463">
    <property type="entry name" value="Gfo/Idh/MocA_oxidrdct_glycsds"/>
</dbReference>
<feature type="domain" description="GFO/IDH/MocA-like oxidoreductase" evidence="4">
    <location>
        <begin position="165"/>
        <end position="305"/>
    </location>
</feature>
<protein>
    <submittedName>
        <fullName evidence="5">Putative dehydrogenase</fullName>
    </submittedName>
</protein>
<evidence type="ECO:0000313" key="5">
    <source>
        <dbReference type="EMBL" id="RKD95258.1"/>
    </source>
</evidence>
<proteinExistence type="predicted"/>
<dbReference type="InterPro" id="IPR000683">
    <property type="entry name" value="Gfo/Idh/MocA-like_OxRdtase_N"/>
</dbReference>
<dbReference type="Gene3D" id="3.30.360.10">
    <property type="entry name" value="Dihydrodipicolinate Reductase, domain 2"/>
    <property type="match status" value="1"/>
</dbReference>
<dbReference type="SUPFAM" id="SSF55347">
    <property type="entry name" value="Glyceraldehyde-3-phosphate dehydrogenase-like, C-terminal domain"/>
    <property type="match status" value="1"/>
</dbReference>
<organism evidence="5 6">
    <name type="scientific">Halopiger aswanensis</name>
    <dbReference type="NCBI Taxonomy" id="148449"/>
    <lineage>
        <taxon>Archaea</taxon>
        <taxon>Methanobacteriati</taxon>
        <taxon>Methanobacteriota</taxon>
        <taxon>Stenosarchaea group</taxon>
        <taxon>Halobacteria</taxon>
        <taxon>Halobacteriales</taxon>
        <taxon>Natrialbaceae</taxon>
        <taxon>Halopiger</taxon>
    </lineage>
</organism>
<dbReference type="Pfam" id="PF22725">
    <property type="entry name" value="GFO_IDH_MocA_C3"/>
    <property type="match status" value="1"/>
</dbReference>
<feature type="compositionally biased region" description="Acidic residues" evidence="2">
    <location>
        <begin position="12"/>
        <end position="24"/>
    </location>
</feature>
<evidence type="ECO:0000256" key="1">
    <source>
        <dbReference type="ARBA" id="ARBA00023002"/>
    </source>
</evidence>
<keyword evidence="1" id="KW-0560">Oxidoreductase</keyword>
<gene>
    <name evidence="5" type="ORF">ATJ93_2110</name>
</gene>
<dbReference type="GO" id="GO:0000166">
    <property type="term" value="F:nucleotide binding"/>
    <property type="evidence" value="ECO:0007669"/>
    <property type="project" value="InterPro"/>
</dbReference>
<dbReference type="PANTHER" id="PTHR43818">
    <property type="entry name" value="BCDNA.GH03377"/>
    <property type="match status" value="1"/>
</dbReference>
<accession>A0A419WIH2</accession>
<dbReference type="PANTHER" id="PTHR43818:SF11">
    <property type="entry name" value="BCDNA.GH03377"/>
    <property type="match status" value="1"/>
</dbReference>
<sequence length="391" mass="42327">MAADDAGAERGADDEEIPEDEAEDGGTGTPMTATETDPQSVRTGIIGLGNIGHHHADRLVEHGVPLVGGMDVDAGARERFATHYDVEVYDDHRDLFDAVDAVVITTPNRFHEEYAVDAFERDLHVLLEKPLAHSVESARRIADAVVDADGVCMVGFNNRFLNAVRLVRNRIDRGEFGEVTHVEANYVRRRGVPGRGSWFTRREVSGGGALIDLGVHAIDLAMYLLDYPAVEDVSGVARSEFGARDDYAYLEMWGDDQGPGAFDVDDSASAFIRCAGDRTVSLEVAWATNRPPTHEFVVRGTEAAARFDLLTNELTIYSASADGPDHMLDTSIETAENDTHADEQAAFFDAIADGRCGGSTVEEGLTVQRIVDAIYRSSERGGAVSLGDESP</sequence>
<dbReference type="Pfam" id="PF01408">
    <property type="entry name" value="GFO_IDH_MocA"/>
    <property type="match status" value="1"/>
</dbReference>
<dbReference type="SUPFAM" id="SSF51735">
    <property type="entry name" value="NAD(P)-binding Rossmann-fold domains"/>
    <property type="match status" value="1"/>
</dbReference>
<dbReference type="EMBL" id="RAPO01000002">
    <property type="protein sequence ID" value="RKD95258.1"/>
    <property type="molecule type" value="Genomic_DNA"/>
</dbReference>
<keyword evidence="6" id="KW-1185">Reference proteome</keyword>
<reference evidence="5 6" key="1">
    <citation type="submission" date="2018-09" db="EMBL/GenBank/DDBJ databases">
        <title>Genomic Encyclopedia of Archaeal and Bacterial Type Strains, Phase II (KMG-II): from individual species to whole genera.</title>
        <authorList>
            <person name="Goeker M."/>
        </authorList>
    </citation>
    <scope>NUCLEOTIDE SEQUENCE [LARGE SCALE GENOMIC DNA]</scope>
    <source>
        <strain evidence="5 6">DSM 13151</strain>
    </source>
</reference>
<feature type="compositionally biased region" description="Polar residues" evidence="2">
    <location>
        <begin position="29"/>
        <end position="40"/>
    </location>
</feature>
<evidence type="ECO:0000313" key="6">
    <source>
        <dbReference type="Proteomes" id="UP000283805"/>
    </source>
</evidence>
<feature type="region of interest" description="Disordered" evidence="2">
    <location>
        <begin position="1"/>
        <end position="40"/>
    </location>
</feature>
<dbReference type="Gene3D" id="3.40.50.720">
    <property type="entry name" value="NAD(P)-binding Rossmann-like Domain"/>
    <property type="match status" value="1"/>
</dbReference>
<name>A0A419WIH2_9EURY</name>
<feature type="domain" description="Gfo/Idh/MocA-like oxidoreductase N-terminal" evidence="3">
    <location>
        <begin position="42"/>
        <end position="156"/>
    </location>
</feature>
<dbReference type="InterPro" id="IPR055170">
    <property type="entry name" value="GFO_IDH_MocA-like_dom"/>
</dbReference>
<dbReference type="Proteomes" id="UP000283805">
    <property type="component" value="Unassembled WGS sequence"/>
</dbReference>
<evidence type="ECO:0000256" key="2">
    <source>
        <dbReference type="SAM" id="MobiDB-lite"/>
    </source>
</evidence>
<dbReference type="GO" id="GO:0016491">
    <property type="term" value="F:oxidoreductase activity"/>
    <property type="evidence" value="ECO:0007669"/>
    <property type="project" value="UniProtKB-KW"/>
</dbReference>
<dbReference type="InterPro" id="IPR036291">
    <property type="entry name" value="NAD(P)-bd_dom_sf"/>
</dbReference>